<dbReference type="EMBL" id="VWPK01000077">
    <property type="protein sequence ID" value="KAA5608574.1"/>
    <property type="molecule type" value="Genomic_DNA"/>
</dbReference>
<gene>
    <name evidence="2" type="ORF">F1189_28490</name>
</gene>
<name>A0A5M6IJX5_9PROT</name>
<reference evidence="2 3" key="1">
    <citation type="submission" date="2019-09" db="EMBL/GenBank/DDBJ databases">
        <title>Genome sequence of Rhodovastum atsumiense, a diverse member of the Acetobacteraceae family of non-sulfur purple photosynthetic bacteria.</title>
        <authorList>
            <person name="Meyer T."/>
            <person name="Kyndt J."/>
        </authorList>
    </citation>
    <scope>NUCLEOTIDE SEQUENCE [LARGE SCALE GENOMIC DNA]</scope>
    <source>
        <strain evidence="2 3">DSM 21279</strain>
    </source>
</reference>
<dbReference type="RefSeq" id="WP_150045264.1">
    <property type="nucleotide sequence ID" value="NZ_OW485601.1"/>
</dbReference>
<evidence type="ECO:0000313" key="2">
    <source>
        <dbReference type="EMBL" id="KAA5608574.1"/>
    </source>
</evidence>
<dbReference type="AlphaFoldDB" id="A0A5M6IJX5"/>
<comment type="caution">
    <text evidence="2">The sequence shown here is derived from an EMBL/GenBank/DDBJ whole genome shotgun (WGS) entry which is preliminary data.</text>
</comment>
<organism evidence="2 3">
    <name type="scientific">Rhodovastum atsumiense</name>
    <dbReference type="NCBI Taxonomy" id="504468"/>
    <lineage>
        <taxon>Bacteria</taxon>
        <taxon>Pseudomonadati</taxon>
        <taxon>Pseudomonadota</taxon>
        <taxon>Alphaproteobacteria</taxon>
        <taxon>Acetobacterales</taxon>
        <taxon>Acetobacteraceae</taxon>
        <taxon>Rhodovastum</taxon>
    </lineage>
</organism>
<dbReference type="PANTHER" id="PTHR30024">
    <property type="entry name" value="ALIPHATIC SULFONATES-BINDING PROTEIN-RELATED"/>
    <property type="match status" value="1"/>
</dbReference>
<dbReference type="SUPFAM" id="SSF53850">
    <property type="entry name" value="Periplasmic binding protein-like II"/>
    <property type="match status" value="1"/>
</dbReference>
<dbReference type="Proteomes" id="UP000325255">
    <property type="component" value="Unassembled WGS sequence"/>
</dbReference>
<evidence type="ECO:0000313" key="3">
    <source>
        <dbReference type="Proteomes" id="UP000325255"/>
    </source>
</evidence>
<dbReference type="CDD" id="cd13555">
    <property type="entry name" value="PBP2_sulfate_ester_like"/>
    <property type="match status" value="1"/>
</dbReference>
<evidence type="ECO:0000259" key="1">
    <source>
        <dbReference type="Pfam" id="PF09084"/>
    </source>
</evidence>
<keyword evidence="3" id="KW-1185">Reference proteome</keyword>
<dbReference type="Pfam" id="PF09084">
    <property type="entry name" value="NMT1"/>
    <property type="match status" value="1"/>
</dbReference>
<dbReference type="InterPro" id="IPR015168">
    <property type="entry name" value="SsuA/THI5"/>
</dbReference>
<feature type="domain" description="SsuA/THI5-like" evidence="1">
    <location>
        <begin position="88"/>
        <end position="260"/>
    </location>
</feature>
<protein>
    <submittedName>
        <fullName evidence="2">Nitrate ABC transporter substrate-binding protein</fullName>
    </submittedName>
</protein>
<proteinExistence type="predicted"/>
<accession>A0A5M6IJX5</accession>
<dbReference type="Gene3D" id="3.40.190.10">
    <property type="entry name" value="Periplasmic binding protein-like II"/>
    <property type="match status" value="2"/>
</dbReference>
<dbReference type="OrthoDB" id="7374754at2"/>
<sequence length="363" mass="39394">MFPRPAPRLTRRGLATLGAATLLPGLRAQADTPLTVRIGFASIGVDNRPFAGGSPAGVAHAEGYLERAFADRPGLRLQWFFFKGAGPAVNEAFANDQLDIAIQGDLPQVVARATGLKTTMLLANGAHAPTYIGVPPTSTLTGVKDLKGRRVAIFRGTNNHLAIIKVLAANGLSERDLKVINMDAATSSAALVAGEIEATVGNYDVLQLVAKGLARILYSTKGDNPAFERQGTVIAREAFVTAQPEVTQRIVTEFVRAAHWSSQEENREALFAIWARSGRSPEIFREDLAGQTLKSRHTPLLDPFLIEQYRVQAQQAYEFGLIRRRVDITGWFDQRFITAALAELGLQDFWTPLGIDGQPVARG</sequence>
<dbReference type="PANTHER" id="PTHR30024:SF21">
    <property type="entry name" value="ABC TRANSPORTER SUBSTRATE-BINDING PROTEIN"/>
    <property type="match status" value="1"/>
</dbReference>